<dbReference type="SUPFAM" id="SSF63748">
    <property type="entry name" value="Tudor/PWWP/MBT"/>
    <property type="match status" value="1"/>
</dbReference>
<feature type="region of interest" description="Disordered" evidence="1">
    <location>
        <begin position="47"/>
        <end position="75"/>
    </location>
</feature>
<protein>
    <recommendedName>
        <fullName evidence="2">Survival Motor Neuron Gemin2-binding domain-containing protein</fullName>
    </recommendedName>
</protein>
<name>A0A085MB91_9BILA</name>
<evidence type="ECO:0000313" key="4">
    <source>
        <dbReference type="Proteomes" id="UP000030764"/>
    </source>
</evidence>
<dbReference type="Pfam" id="PF20636">
    <property type="entry name" value="SMN_G2-BD"/>
    <property type="match status" value="1"/>
</dbReference>
<dbReference type="EMBL" id="KL363207">
    <property type="protein sequence ID" value="KFD54487.1"/>
    <property type="molecule type" value="Genomic_DNA"/>
</dbReference>
<dbReference type="Gene3D" id="2.30.30.140">
    <property type="match status" value="1"/>
</dbReference>
<feature type="domain" description="Survival Motor Neuron Gemin2-binding" evidence="2">
    <location>
        <begin position="18"/>
        <end position="42"/>
    </location>
</feature>
<gene>
    <name evidence="3" type="ORF">M513_04634</name>
</gene>
<proteinExistence type="predicted"/>
<dbReference type="InterPro" id="IPR049481">
    <property type="entry name" value="SMN_G2-BD"/>
</dbReference>
<evidence type="ECO:0000256" key="1">
    <source>
        <dbReference type="SAM" id="MobiDB-lite"/>
    </source>
</evidence>
<organism evidence="3 4">
    <name type="scientific">Trichuris suis</name>
    <name type="common">pig whipworm</name>
    <dbReference type="NCBI Taxonomy" id="68888"/>
    <lineage>
        <taxon>Eukaryota</taxon>
        <taxon>Metazoa</taxon>
        <taxon>Ecdysozoa</taxon>
        <taxon>Nematoda</taxon>
        <taxon>Enoplea</taxon>
        <taxon>Dorylaimia</taxon>
        <taxon>Trichinellida</taxon>
        <taxon>Trichuridae</taxon>
        <taxon>Trichuris</taxon>
    </lineage>
</organism>
<evidence type="ECO:0000313" key="3">
    <source>
        <dbReference type="EMBL" id="KFD54487.1"/>
    </source>
</evidence>
<dbReference type="AlphaFoldDB" id="A0A085MB91"/>
<sequence length="233" mass="26411">MAEEESGDECFHEIDFMNPDAWDDTELIAVYDSEMQPYKEMMNDIVANVDPNDDDENEENRQSGTTEETETDEQNAVLHPRCQSLFRKRRCYNLGKRKKRRSYNKGWWKAGDLCMAKFCGDGSYRKARVHQVLSRRKLLVVFDGYENEIGPVLVSPYAYTEQDLNDLNQYSDEIAENGDLPNSAPANSMGSHPSMSLGKLPVAIPPPYLPKVDNALNAMLISCHVGSANFTNE</sequence>
<reference evidence="3 4" key="1">
    <citation type="journal article" date="2014" name="Nat. Genet.">
        <title>Genome and transcriptome of the porcine whipworm Trichuris suis.</title>
        <authorList>
            <person name="Jex A.R."/>
            <person name="Nejsum P."/>
            <person name="Schwarz E.M."/>
            <person name="Hu L."/>
            <person name="Young N.D."/>
            <person name="Hall R.S."/>
            <person name="Korhonen P.K."/>
            <person name="Liao S."/>
            <person name="Thamsborg S."/>
            <person name="Xia J."/>
            <person name="Xu P."/>
            <person name="Wang S."/>
            <person name="Scheerlinck J.P."/>
            <person name="Hofmann A."/>
            <person name="Sternberg P.W."/>
            <person name="Wang J."/>
            <person name="Gasser R.B."/>
        </authorList>
    </citation>
    <scope>NUCLEOTIDE SEQUENCE [LARGE SCALE GENOMIC DNA]</scope>
    <source>
        <strain evidence="3">DCEP-RM93M</strain>
    </source>
</reference>
<keyword evidence="4" id="KW-1185">Reference proteome</keyword>
<dbReference type="Proteomes" id="UP000030764">
    <property type="component" value="Unassembled WGS sequence"/>
</dbReference>
<accession>A0A085MB91</accession>
<evidence type="ECO:0000259" key="2">
    <source>
        <dbReference type="Pfam" id="PF20636"/>
    </source>
</evidence>